<organism evidence="2 3">
    <name type="scientific">Monascus purpureus</name>
    <name type="common">Red mold</name>
    <name type="synonym">Monascus anka</name>
    <dbReference type="NCBI Taxonomy" id="5098"/>
    <lineage>
        <taxon>Eukaryota</taxon>
        <taxon>Fungi</taxon>
        <taxon>Dikarya</taxon>
        <taxon>Ascomycota</taxon>
        <taxon>Pezizomycotina</taxon>
        <taxon>Eurotiomycetes</taxon>
        <taxon>Eurotiomycetidae</taxon>
        <taxon>Eurotiales</taxon>
        <taxon>Aspergillaceae</taxon>
        <taxon>Monascus</taxon>
    </lineage>
</organism>
<reference evidence="2 3" key="1">
    <citation type="submission" date="2019-06" db="EMBL/GenBank/DDBJ databases">
        <title>Wine fermentation using esterase from Monascus purpureus.</title>
        <authorList>
            <person name="Geng C."/>
            <person name="Zhang Y."/>
        </authorList>
    </citation>
    <scope>NUCLEOTIDE SEQUENCE [LARGE SCALE GENOMIC DNA]</scope>
    <source>
        <strain evidence="2">HQ1</strain>
    </source>
</reference>
<feature type="compositionally biased region" description="Low complexity" evidence="1">
    <location>
        <begin position="648"/>
        <end position="660"/>
    </location>
</feature>
<protein>
    <submittedName>
        <fullName evidence="2">Uncharacterized protein</fullName>
    </submittedName>
</protein>
<feature type="compositionally biased region" description="Polar residues" evidence="1">
    <location>
        <begin position="166"/>
        <end position="175"/>
    </location>
</feature>
<evidence type="ECO:0000313" key="3">
    <source>
        <dbReference type="Proteomes" id="UP000319663"/>
    </source>
</evidence>
<dbReference type="Proteomes" id="UP000319663">
    <property type="component" value="Unassembled WGS sequence"/>
</dbReference>
<dbReference type="AlphaFoldDB" id="A0A507R1X9"/>
<feature type="compositionally biased region" description="Basic and acidic residues" evidence="1">
    <location>
        <begin position="71"/>
        <end position="81"/>
    </location>
</feature>
<sequence length="697" mass="78942">MQLRKSIRPPQRYDSDNFYQLTQRPLREIHTPERIPYIDYNPDLPPAAFPTLDRPRPAGETSQKKPTAGRTRQDGTDEKYTTRSRVQNQNAPPQNQHSANDQKAMAVVDYEDMSIDELDNRMASNGEFNPVYMKNMSVMASLDPNSVFTDRDLDDSTPEDTKQREVSTNSRPARTSHSEWGYLAPRLQVEIFSNILQKHEWSRACHLLGLTREERVEIQEHITRRNMQIEMENAQLKEMREKQHRALLRIDNTTLRSSRVPHQLVFRKISRQYTRKLRERIQYDYFLCNAGELLDARQFLLKRELDRRYAGEWSNSEVILQTPVAHLKLETWPWDWGERMEFELESPAVIKPSLPNEHGFSTNSNRESDSHNSADAIKLSRARENSIKEANRTGTINPADLQISKGDMIISPRWSEPRPSANKSGELNVEPDSQESGLVHFRIGSGRAAKVRHYEELSTNHEPELPRLPLRYDPMLASSSQHLAGYDNSIVDHETTDLGFHQRPCSTDPFSQFSQPLERALGGCWSNGFSGSNLNSRLASSTSFMQRLEVAQSQAQGEREKHGNSEVLSGSRTVSNAEPPRTVTIPGSKPCLAGDSNEAVIEGKLPPPPSHSGTSGGIAGNLDESWTMVPTSDGPSEFQTHESEYYSEDTPISTPDSSSSACDEIQPTGTVQNRIQTSDSEYVDNEEPEDEMVLLPT</sequence>
<name>A0A507R1X9_MONPU</name>
<keyword evidence="3" id="KW-1185">Reference proteome</keyword>
<dbReference type="STRING" id="5098.A0A507R1X9"/>
<evidence type="ECO:0000256" key="1">
    <source>
        <dbReference type="SAM" id="MobiDB-lite"/>
    </source>
</evidence>
<feature type="region of interest" description="Disordered" evidence="1">
    <location>
        <begin position="1"/>
        <end position="102"/>
    </location>
</feature>
<accession>A0A507R1X9</accession>
<comment type="caution">
    <text evidence="2">The sequence shown here is derived from an EMBL/GenBank/DDBJ whole genome shotgun (WGS) entry which is preliminary data.</text>
</comment>
<feature type="compositionally biased region" description="Polar residues" evidence="1">
    <location>
        <begin position="628"/>
        <end position="638"/>
    </location>
</feature>
<feature type="compositionally biased region" description="Acidic residues" evidence="1">
    <location>
        <begin position="681"/>
        <end position="697"/>
    </location>
</feature>
<feature type="region of interest" description="Disordered" evidence="1">
    <location>
        <begin position="353"/>
        <end position="373"/>
    </location>
</feature>
<gene>
    <name evidence="2" type="ORF">MPDQ_003825</name>
</gene>
<feature type="region of interest" description="Disordered" evidence="1">
    <location>
        <begin position="551"/>
        <end position="697"/>
    </location>
</feature>
<dbReference type="EMBL" id="VIFY01000024">
    <property type="protein sequence ID" value="TQB75029.1"/>
    <property type="molecule type" value="Genomic_DNA"/>
</dbReference>
<feature type="region of interest" description="Disordered" evidence="1">
    <location>
        <begin position="147"/>
        <end position="176"/>
    </location>
</feature>
<feature type="compositionally biased region" description="Polar residues" evidence="1">
    <location>
        <begin position="566"/>
        <end position="576"/>
    </location>
</feature>
<evidence type="ECO:0000313" key="2">
    <source>
        <dbReference type="EMBL" id="TQB75029.1"/>
    </source>
</evidence>
<proteinExistence type="predicted"/>
<feature type="compositionally biased region" description="Polar residues" evidence="1">
    <location>
        <begin position="667"/>
        <end position="680"/>
    </location>
</feature>
<feature type="compositionally biased region" description="Polar residues" evidence="1">
    <location>
        <begin position="83"/>
        <end position="101"/>
    </location>
</feature>